<evidence type="ECO:0000313" key="1">
    <source>
        <dbReference type="EMBL" id="KAJ9116674.1"/>
    </source>
</evidence>
<dbReference type="Proteomes" id="UP001230649">
    <property type="component" value="Unassembled WGS sequence"/>
</dbReference>
<sequence length="410" mass="45219">MATPSAETDWVMIEADESSDSDSVRQRIVQLDLSEPAGLSDDNTAEPDYVIIAVQPQHEAETSIVTAMTVSQAAGLLDQVTPAPAGKPRRFSVRDMGARLLTADPHQPLVGQGPLPQSPGSPRLTPYPAGLFDSVRQPWEIGPPEVPRFASQVESDVWCAAASHTRCQRVSTRRHSSHRQGTTVELERAQRVTNACLRWGLISGSPVLDEPHVHLELQKLCCSEHHIGASQADRIEDATERILANAISSRLDVAIRLRSIGAEEVEVALALASQADRLVLWRVHRQEIIRPNRYVTQDMEGDDVYAKWLRDIRRTLERLENALLSICGGSGSIAHIWDRLSTGQVISSVYRISPTANETFNLGGSDALFELCELCQIQKGSGGYGVEDDDLEYRIQMKLLSLPHIFEEAT</sequence>
<reference evidence="1" key="1">
    <citation type="submission" date="2023-04" db="EMBL/GenBank/DDBJ databases">
        <title>Draft Genome sequencing of Naganishia species isolated from polar environments using Oxford Nanopore Technology.</title>
        <authorList>
            <person name="Leo P."/>
            <person name="Venkateswaran K."/>
        </authorList>
    </citation>
    <scope>NUCLEOTIDE SEQUENCE</scope>
    <source>
        <strain evidence="1">MNA-CCFEE 5262</strain>
    </source>
</reference>
<proteinExistence type="predicted"/>
<evidence type="ECO:0000313" key="2">
    <source>
        <dbReference type="Proteomes" id="UP001230649"/>
    </source>
</evidence>
<organism evidence="1 2">
    <name type="scientific">Naganishia adeliensis</name>
    <dbReference type="NCBI Taxonomy" id="92952"/>
    <lineage>
        <taxon>Eukaryota</taxon>
        <taxon>Fungi</taxon>
        <taxon>Dikarya</taxon>
        <taxon>Basidiomycota</taxon>
        <taxon>Agaricomycotina</taxon>
        <taxon>Tremellomycetes</taxon>
        <taxon>Filobasidiales</taxon>
        <taxon>Filobasidiaceae</taxon>
        <taxon>Naganishia</taxon>
    </lineage>
</organism>
<protein>
    <submittedName>
        <fullName evidence="1">Uncharacterized protein</fullName>
    </submittedName>
</protein>
<gene>
    <name evidence="1" type="ORF">QFC20_000608</name>
</gene>
<accession>A0ACC2WZS7</accession>
<dbReference type="EMBL" id="JASBWS010000003">
    <property type="protein sequence ID" value="KAJ9116674.1"/>
    <property type="molecule type" value="Genomic_DNA"/>
</dbReference>
<comment type="caution">
    <text evidence="1">The sequence shown here is derived from an EMBL/GenBank/DDBJ whole genome shotgun (WGS) entry which is preliminary data.</text>
</comment>
<keyword evidence="2" id="KW-1185">Reference proteome</keyword>
<name>A0ACC2WZS7_9TREE</name>